<evidence type="ECO:0000256" key="2">
    <source>
        <dbReference type="SAM" id="MobiDB-lite"/>
    </source>
</evidence>
<evidence type="ECO:0000256" key="1">
    <source>
        <dbReference type="PROSITE-ProRule" id="PRU00042"/>
    </source>
</evidence>
<dbReference type="EMBL" id="JAKWBI020000065">
    <property type="protein sequence ID" value="KAJ2903975.1"/>
    <property type="molecule type" value="Genomic_DNA"/>
</dbReference>
<organism evidence="4 5">
    <name type="scientific">Zalerion maritima</name>
    <dbReference type="NCBI Taxonomy" id="339359"/>
    <lineage>
        <taxon>Eukaryota</taxon>
        <taxon>Fungi</taxon>
        <taxon>Dikarya</taxon>
        <taxon>Ascomycota</taxon>
        <taxon>Pezizomycotina</taxon>
        <taxon>Sordariomycetes</taxon>
        <taxon>Lulworthiomycetidae</taxon>
        <taxon>Lulworthiales</taxon>
        <taxon>Lulworthiaceae</taxon>
        <taxon>Zalerion</taxon>
    </lineage>
</organism>
<keyword evidence="1" id="KW-0479">Metal-binding</keyword>
<evidence type="ECO:0000259" key="3">
    <source>
        <dbReference type="PROSITE" id="PS50157"/>
    </source>
</evidence>
<feature type="region of interest" description="Disordered" evidence="2">
    <location>
        <begin position="637"/>
        <end position="656"/>
    </location>
</feature>
<feature type="compositionally biased region" description="Polar residues" evidence="2">
    <location>
        <begin position="849"/>
        <end position="859"/>
    </location>
</feature>
<dbReference type="SUPFAM" id="SSF48403">
    <property type="entry name" value="Ankyrin repeat"/>
    <property type="match status" value="1"/>
</dbReference>
<feature type="domain" description="C2H2-type" evidence="3">
    <location>
        <begin position="873"/>
        <end position="893"/>
    </location>
</feature>
<name>A0AAD5WVW9_9PEZI</name>
<feature type="compositionally biased region" description="Basic and acidic residues" evidence="2">
    <location>
        <begin position="861"/>
        <end position="872"/>
    </location>
</feature>
<proteinExistence type="predicted"/>
<feature type="region of interest" description="Disordered" evidence="2">
    <location>
        <begin position="922"/>
        <end position="962"/>
    </location>
</feature>
<protein>
    <recommendedName>
        <fullName evidence="3">C2H2-type domain-containing protein</fullName>
    </recommendedName>
</protein>
<evidence type="ECO:0000313" key="4">
    <source>
        <dbReference type="EMBL" id="KAJ2903975.1"/>
    </source>
</evidence>
<comment type="caution">
    <text evidence="4">The sequence shown here is derived from an EMBL/GenBank/DDBJ whole genome shotgun (WGS) entry which is preliminary data.</text>
</comment>
<keyword evidence="1" id="KW-0863">Zinc-finger</keyword>
<dbReference type="GO" id="GO:0008270">
    <property type="term" value="F:zinc ion binding"/>
    <property type="evidence" value="ECO:0007669"/>
    <property type="project" value="UniProtKB-KW"/>
</dbReference>
<keyword evidence="5" id="KW-1185">Reference proteome</keyword>
<sequence length="962" mass="106459">MPSEDALIEPRPWYRYVQLFGSNGREERKVTTTYQPAKFSLSSYHGIANDPSFVVTKFPANQTFHLEVCSPSLQHQLLPICLDNVNGNLSFESLVHGYIMLKQRASGPMANAEVHLLVHDFLSSPKMYDGINPELIFRQTGLGGTELEKDIQAKRIDLGLDNLDFLFILGQAREASSPQYMSTFRRVLNRLVSHGDVDGLRRVCEPLVATGKIEWRHNDELLLKTLRTGNFEVLRYILDLATRTQPPTLVFLGHHDCTFNPLYVTIRLGHLETTEKLLDLGETFDGFCRVESSELQEGSVSLNPLTAATYWGQTHVIRLLLRRGLATQYSVQDAIDVAQSRGNHTILQELQHTSSRFQSQPELSHGVAFSTPQTISDVSRLIADAPTSLLQSSRVDWDSNSTLEPLPRLRSNSAASGLSNRPLPFEDTPFQVVSNGYLSTQTDKTTPNTTNPTNQEFGSRLSSALQTMCFQVQSHAFQIGRPGLAEKFRGFGRVWERGMANIRLVTQNKPPKSLQAVLDCLLAAAAITKAKDGLKNRAFVNFVSDLDCWRCVVPDKDRPAFDSFVHSVWSPPPGEVLGDWNQESHITVQRFHGILDKFVFDRDSDFSISLSDASAQGQVFDQATQYASSNLHHDYSSQGWAHNRSHPSRRSLPQTSGDAAWADYSQTLAVEYMDQHGMVSHLTSLGNLDEPPSVRTSTGNGASSLTRKLMGSVAISVVFSMLIVIQVGGETPETRLIGQQRYSLSSACTILSKYTDMLSGSAAMYHHQLPTIVTPSADYLAVPELGAPTPSTTVSSECPTPSPILGTPDAAILQHVPSPLLSTLSPLIQPISTGYITPERGCSPRRRSPSLQSERSVNSPPDDKQTSSRQRSDPCGSCGRTFSSVTNLRKHLRDKIDIMLVLIYLEFLFKIMSLQINKARKITPAKDSSISNSSENSPPVATRKSKLMSLDMNQDTVLQEGE</sequence>
<dbReference type="AlphaFoldDB" id="A0AAD5WVW9"/>
<dbReference type="Proteomes" id="UP001201980">
    <property type="component" value="Unassembled WGS sequence"/>
</dbReference>
<feature type="region of interest" description="Disordered" evidence="2">
    <location>
        <begin position="835"/>
        <end position="880"/>
    </location>
</feature>
<feature type="compositionally biased region" description="Low complexity" evidence="2">
    <location>
        <begin position="928"/>
        <end position="937"/>
    </location>
</feature>
<reference evidence="4" key="1">
    <citation type="submission" date="2022-07" db="EMBL/GenBank/DDBJ databases">
        <title>Draft genome sequence of Zalerion maritima ATCC 34329, a (micro)plastics degrading marine fungus.</title>
        <authorList>
            <person name="Paco A."/>
            <person name="Goncalves M.F.M."/>
            <person name="Rocha-Santos T.A.P."/>
            <person name="Alves A."/>
        </authorList>
    </citation>
    <scope>NUCLEOTIDE SEQUENCE</scope>
    <source>
        <strain evidence="4">ATCC 34329</strain>
    </source>
</reference>
<dbReference type="Gene3D" id="1.25.40.20">
    <property type="entry name" value="Ankyrin repeat-containing domain"/>
    <property type="match status" value="1"/>
</dbReference>
<dbReference type="InterPro" id="IPR013087">
    <property type="entry name" value="Znf_C2H2_type"/>
</dbReference>
<dbReference type="PROSITE" id="PS50157">
    <property type="entry name" value="ZINC_FINGER_C2H2_2"/>
    <property type="match status" value="1"/>
</dbReference>
<gene>
    <name evidence="4" type="ORF">MKZ38_009030</name>
</gene>
<evidence type="ECO:0000313" key="5">
    <source>
        <dbReference type="Proteomes" id="UP001201980"/>
    </source>
</evidence>
<dbReference type="InterPro" id="IPR036770">
    <property type="entry name" value="Ankyrin_rpt-contain_sf"/>
</dbReference>
<keyword evidence="1" id="KW-0862">Zinc</keyword>
<accession>A0AAD5WVW9</accession>
<feature type="compositionally biased region" description="Polar residues" evidence="2">
    <location>
        <begin position="951"/>
        <end position="962"/>
    </location>
</feature>